<protein>
    <submittedName>
        <fullName evidence="2">Outer membrane protein assembly factor BamB</fullName>
    </submittedName>
</protein>
<dbReference type="Proteomes" id="UP000542210">
    <property type="component" value="Unassembled WGS sequence"/>
</dbReference>
<name>A0A7W7DAV9_9ACTN</name>
<dbReference type="PANTHER" id="PTHR35340:SF5">
    <property type="entry name" value="ASST-DOMAIN-CONTAINING PROTEIN"/>
    <property type="match status" value="1"/>
</dbReference>
<feature type="region of interest" description="Disordered" evidence="1">
    <location>
        <begin position="374"/>
        <end position="398"/>
    </location>
</feature>
<evidence type="ECO:0000313" key="2">
    <source>
        <dbReference type="EMBL" id="MBB4703455.1"/>
    </source>
</evidence>
<dbReference type="Gene3D" id="2.130.10.10">
    <property type="entry name" value="YVTN repeat-like/Quinoprotein amine dehydrogenase"/>
    <property type="match status" value="1"/>
</dbReference>
<sequence length="398" mass="44893">MKIQRQKLLSTITYIPEKAFDGYTIFTPLAETPGTTWLVDMQGRIIHRWDLPGQVRLQSHLLDNGNILTGLAHKSNYSFLPFSGGEIAEIDWNGETVWSYEDKDLDLHDWVLRENGNLIVLKYTDVPDEIARRVQGGRSGGLAAEIDGKMTSYVIQEITREGDVVWEWTAYEHMDPELDAVDPTGTRSIWPGWNAIEELPNGDLMMSSYNTSTVVIVNRESGEVTWRWGKGDIAFQHNPTWLENGHILLLDNQRVSTKWMPPDSSRVIEVDPETKKVVWEYRTENPVDFHNTYMGGAERLPNGNTLVCDAAHGRIFEVTLDGDLAWEYVVPFFGRNDSYGLSNAIFRAHRYAPDHPGLRGRDLSGSAHEHLNAEFGPGAKFSEKKAVPTRAPRSANGA</sequence>
<comment type="caution">
    <text evidence="2">The sequence shown here is derived from an EMBL/GenBank/DDBJ whole genome shotgun (WGS) entry which is preliminary data.</text>
</comment>
<dbReference type="InterPro" id="IPR039535">
    <property type="entry name" value="ASST-like"/>
</dbReference>
<proteinExistence type="predicted"/>
<evidence type="ECO:0000256" key="1">
    <source>
        <dbReference type="SAM" id="MobiDB-lite"/>
    </source>
</evidence>
<accession>A0A7W7DAV9</accession>
<dbReference type="AlphaFoldDB" id="A0A7W7DAV9"/>
<reference evidence="2 3" key="1">
    <citation type="submission" date="2020-08" db="EMBL/GenBank/DDBJ databases">
        <title>Sequencing the genomes of 1000 actinobacteria strains.</title>
        <authorList>
            <person name="Klenk H.-P."/>
        </authorList>
    </citation>
    <scope>NUCLEOTIDE SEQUENCE [LARGE SCALE GENOMIC DNA]</scope>
    <source>
        <strain evidence="2 3">DSM 45784</strain>
    </source>
</reference>
<dbReference type="InterPro" id="IPR053143">
    <property type="entry name" value="Arylsulfate_ST"/>
</dbReference>
<dbReference type="PANTHER" id="PTHR35340">
    <property type="entry name" value="PQQ ENZYME REPEAT PROTEIN-RELATED"/>
    <property type="match status" value="1"/>
</dbReference>
<keyword evidence="3" id="KW-1185">Reference proteome</keyword>
<dbReference type="InterPro" id="IPR015943">
    <property type="entry name" value="WD40/YVTN_repeat-like_dom_sf"/>
</dbReference>
<evidence type="ECO:0000313" key="3">
    <source>
        <dbReference type="Proteomes" id="UP000542210"/>
    </source>
</evidence>
<dbReference type="Pfam" id="PF14269">
    <property type="entry name" value="Arylsulfotran_2"/>
    <property type="match status" value="1"/>
</dbReference>
<dbReference type="EMBL" id="JACHND010000001">
    <property type="protein sequence ID" value="MBB4703455.1"/>
    <property type="molecule type" value="Genomic_DNA"/>
</dbReference>
<dbReference type="SUPFAM" id="SSF63829">
    <property type="entry name" value="Calcium-dependent phosphotriesterase"/>
    <property type="match status" value="1"/>
</dbReference>
<dbReference type="RefSeq" id="WP_184883896.1">
    <property type="nucleotide sequence ID" value="NZ_BOOV01000029.1"/>
</dbReference>
<gene>
    <name evidence="2" type="ORF">BJ982_004999</name>
</gene>
<organism evidence="2 3">
    <name type="scientific">Sphaerisporangium siamense</name>
    <dbReference type="NCBI Taxonomy" id="795645"/>
    <lineage>
        <taxon>Bacteria</taxon>
        <taxon>Bacillati</taxon>
        <taxon>Actinomycetota</taxon>
        <taxon>Actinomycetes</taxon>
        <taxon>Streptosporangiales</taxon>
        <taxon>Streptosporangiaceae</taxon>
        <taxon>Sphaerisporangium</taxon>
    </lineage>
</organism>